<dbReference type="OrthoDB" id="2852236at2"/>
<name>A0A2N5MBN5_9BACI</name>
<reference evidence="1 2" key="1">
    <citation type="submission" date="2017-11" db="EMBL/GenBank/DDBJ databases">
        <title>Comparitive Functional Genomics of Dry Heat Resistant strains isolated from the Viking Spacecraft.</title>
        <authorList>
            <person name="Seuylemezian A."/>
            <person name="Cooper K."/>
            <person name="Vaishampayan P."/>
        </authorList>
    </citation>
    <scope>NUCLEOTIDE SEQUENCE [LARGE SCALE GENOMIC DNA]</scope>
    <source>
        <strain evidence="1 2">V1-29</strain>
    </source>
</reference>
<comment type="caution">
    <text evidence="1">The sequence shown here is derived from an EMBL/GenBank/DDBJ whole genome shotgun (WGS) entry which is preliminary data.</text>
</comment>
<sequence length="122" mass="14467">MKLLVQNTNPHESISKLDMEFHTSFLRFRGIAKKFLMEIKFEIDLLPLRGENRALYFKVAKMKPLNEDWIKTKILNSPPLLSYIKGNMIINLNKFDVVRKVPLENIKHFELKDDKLWVRLGL</sequence>
<dbReference type="Proteomes" id="UP000234748">
    <property type="component" value="Unassembled WGS sequence"/>
</dbReference>
<protein>
    <submittedName>
        <fullName evidence="1">Uncharacterized protein</fullName>
    </submittedName>
</protein>
<gene>
    <name evidence="1" type="ORF">CUU66_00900</name>
</gene>
<proteinExistence type="predicted"/>
<dbReference type="AlphaFoldDB" id="A0A2N5MBN5"/>
<dbReference type="EMBL" id="PGUY01000002">
    <property type="protein sequence ID" value="PLT31753.1"/>
    <property type="molecule type" value="Genomic_DNA"/>
</dbReference>
<evidence type="ECO:0000313" key="1">
    <source>
        <dbReference type="EMBL" id="PLT31753.1"/>
    </source>
</evidence>
<evidence type="ECO:0000313" key="2">
    <source>
        <dbReference type="Proteomes" id="UP000234748"/>
    </source>
</evidence>
<accession>A0A2N5MBN5</accession>
<dbReference type="RefSeq" id="WP_101639801.1">
    <property type="nucleotide sequence ID" value="NZ_PGUY01000002.1"/>
</dbReference>
<organism evidence="1 2">
    <name type="scientific">Peribacillus deserti</name>
    <dbReference type="NCBI Taxonomy" id="673318"/>
    <lineage>
        <taxon>Bacteria</taxon>
        <taxon>Bacillati</taxon>
        <taxon>Bacillota</taxon>
        <taxon>Bacilli</taxon>
        <taxon>Bacillales</taxon>
        <taxon>Bacillaceae</taxon>
        <taxon>Peribacillus</taxon>
    </lineage>
</organism>
<keyword evidence="2" id="KW-1185">Reference proteome</keyword>